<feature type="signal peptide" evidence="3">
    <location>
        <begin position="1"/>
        <end position="28"/>
    </location>
</feature>
<dbReference type="Gene3D" id="3.40.640.10">
    <property type="entry name" value="Type I PLP-dependent aspartate aminotransferase-like (Major domain)"/>
    <property type="match status" value="1"/>
</dbReference>
<dbReference type="PANTHER" id="PTHR32328">
    <property type="entry name" value="L-SERYL-TRNA(SEC) SELENIUM TRANSFERASE"/>
    <property type="match status" value="1"/>
</dbReference>
<gene>
    <name evidence="5" type="ordered locus">Cycma_2270</name>
</gene>
<keyword evidence="6" id="KW-1185">Reference proteome</keyword>
<dbReference type="PROSITE" id="PS51318">
    <property type="entry name" value="TAT"/>
    <property type="match status" value="1"/>
</dbReference>
<dbReference type="AlphaFoldDB" id="G0J518"/>
<dbReference type="SUPFAM" id="SSF53383">
    <property type="entry name" value="PLP-dependent transferases"/>
    <property type="match status" value="1"/>
</dbReference>
<evidence type="ECO:0000259" key="4">
    <source>
        <dbReference type="Pfam" id="PF00266"/>
    </source>
</evidence>
<name>G0J518_CYCMS</name>
<comment type="cofactor">
    <cofactor evidence="1">
        <name>pyridoxal 5'-phosphate</name>
        <dbReference type="ChEBI" id="CHEBI:597326"/>
    </cofactor>
</comment>
<dbReference type="PANTHER" id="PTHR32328:SF0">
    <property type="entry name" value="L-SERYL-TRNA(SEC) SELENIUM TRANSFERASE"/>
    <property type="match status" value="1"/>
</dbReference>
<dbReference type="OrthoDB" id="9787096at2"/>
<accession>G0J518</accession>
<feature type="chain" id="PRO_5003400778" evidence="3">
    <location>
        <begin position="29"/>
        <end position="410"/>
    </location>
</feature>
<dbReference type="InterPro" id="IPR015421">
    <property type="entry name" value="PyrdxlP-dep_Trfase_major"/>
</dbReference>
<feature type="domain" description="Aminotransferase class V" evidence="4">
    <location>
        <begin position="174"/>
        <end position="268"/>
    </location>
</feature>
<dbReference type="RefSeq" id="WP_014020305.1">
    <property type="nucleotide sequence ID" value="NC_015914.1"/>
</dbReference>
<evidence type="ECO:0000256" key="1">
    <source>
        <dbReference type="ARBA" id="ARBA00001933"/>
    </source>
</evidence>
<dbReference type="Proteomes" id="UP000001635">
    <property type="component" value="Chromosome"/>
</dbReference>
<evidence type="ECO:0000313" key="5">
    <source>
        <dbReference type="EMBL" id="AEL26012.1"/>
    </source>
</evidence>
<dbReference type="Pfam" id="PF00266">
    <property type="entry name" value="Aminotran_5"/>
    <property type="match status" value="1"/>
</dbReference>
<keyword evidence="3" id="KW-0732">Signal</keyword>
<dbReference type="EMBL" id="CP002955">
    <property type="protein sequence ID" value="AEL26012.1"/>
    <property type="molecule type" value="Genomic_DNA"/>
</dbReference>
<dbReference type="InterPro" id="IPR015424">
    <property type="entry name" value="PyrdxlP-dep_Trfase"/>
</dbReference>
<dbReference type="InterPro" id="IPR006311">
    <property type="entry name" value="TAT_signal"/>
</dbReference>
<organism evidence="5 6">
    <name type="scientific">Cyclobacterium marinum (strain ATCC 25205 / DSM 745 / LMG 13164 / NCIMB 1802)</name>
    <name type="common">Flectobacillus marinus</name>
    <dbReference type="NCBI Taxonomy" id="880070"/>
    <lineage>
        <taxon>Bacteria</taxon>
        <taxon>Pseudomonadati</taxon>
        <taxon>Bacteroidota</taxon>
        <taxon>Cytophagia</taxon>
        <taxon>Cytophagales</taxon>
        <taxon>Cyclobacteriaceae</taxon>
        <taxon>Cyclobacterium</taxon>
    </lineage>
</organism>
<evidence type="ECO:0000256" key="3">
    <source>
        <dbReference type="SAM" id="SignalP"/>
    </source>
</evidence>
<protein>
    <submittedName>
        <fullName evidence="5">Selenocysteine synthase (Seryl-tRNASer selenium transferase)-like protein</fullName>
    </submittedName>
</protein>
<dbReference type="InterPro" id="IPR000192">
    <property type="entry name" value="Aminotrans_V_dom"/>
</dbReference>
<reference evidence="6" key="1">
    <citation type="submission" date="2011-07" db="EMBL/GenBank/DDBJ databases">
        <title>The complete genome of Cyclobacterium marinum DSM 745.</title>
        <authorList>
            <person name="Lucas S."/>
            <person name="Han J."/>
            <person name="Lapidus A."/>
            <person name="Bruce D."/>
            <person name="Goodwin L."/>
            <person name="Pitluck S."/>
            <person name="Peters L."/>
            <person name="Kyrpides N."/>
            <person name="Mavromatis K."/>
            <person name="Ivanova N."/>
            <person name="Ovchinnikova G."/>
            <person name="Chertkov O."/>
            <person name="Detter J.C."/>
            <person name="Tapia R."/>
            <person name="Han C."/>
            <person name="Land M."/>
            <person name="Hauser L."/>
            <person name="Markowitz V."/>
            <person name="Cheng J.-F."/>
            <person name="Hugenholtz P."/>
            <person name="Woyke T."/>
            <person name="Wu D."/>
            <person name="Tindall B."/>
            <person name="Schuetze A."/>
            <person name="Brambilla E."/>
            <person name="Klenk H.-P."/>
            <person name="Eisen J.A."/>
        </authorList>
    </citation>
    <scope>NUCLEOTIDE SEQUENCE [LARGE SCALE GENOMIC DNA]</scope>
    <source>
        <strain evidence="6">ATCC 25205 / DSM 745 / LMG 13164 / NCIMB 1802</strain>
    </source>
</reference>
<dbReference type="KEGG" id="cmr:Cycma_2270"/>
<keyword evidence="2" id="KW-0663">Pyridoxal phosphate</keyword>
<dbReference type="eggNOG" id="COG1921">
    <property type="taxonomic scope" value="Bacteria"/>
</dbReference>
<dbReference type="STRING" id="880070.Cycma_2270"/>
<keyword evidence="5" id="KW-0808">Transferase</keyword>
<evidence type="ECO:0000256" key="2">
    <source>
        <dbReference type="ARBA" id="ARBA00022898"/>
    </source>
</evidence>
<proteinExistence type="predicted"/>
<sequence>MISRRKLIKRLASLPVLGGMAGSTTLLAESLPSATEAVAKRDLIKELGLRTFINAAGNYTSMTASLMPPEVMETINMASKKYVLLNDVQDKVGEKIAKLCHAEGAMVTAGCWSALVLGMAGVLTGKDAKKAAKLPFLEGTGMKSEVILQKSHANGYHHALTNTGVKLIFIETKEELEAAINEKTAMMWFLNREAPVGKIKHEEWVAIAKKHGIPTMNDIAADVPPVENLWRFNDMGFDLVAISGGKAMAGPQSAGILMGKKHLIEAARISAPPRGGNIGRGQKVNKEEILGMYMALETFINRDHDKIWETWENRVALIDGAIAVIPGISTEVVIPEVANHNPSLKISWEGTQHDFSAKDLGADLRDGDPSIETIDWEEPKSLRLTVFMLEKGQDKIVAKKLKEALTKRTA</sequence>
<dbReference type="HOGENOM" id="CLU_040896_1_1_10"/>
<evidence type="ECO:0000313" key="6">
    <source>
        <dbReference type="Proteomes" id="UP000001635"/>
    </source>
</evidence>
<dbReference type="GO" id="GO:0004125">
    <property type="term" value="F:L-seryl-tRNA(Sec) selenium transferase activity"/>
    <property type="evidence" value="ECO:0007669"/>
    <property type="project" value="TreeGrafter"/>
</dbReference>